<feature type="non-terminal residue" evidence="3">
    <location>
        <position position="87"/>
    </location>
</feature>
<feature type="compositionally biased region" description="Basic and acidic residues" evidence="2">
    <location>
        <begin position="11"/>
        <end position="20"/>
    </location>
</feature>
<reference evidence="3" key="1">
    <citation type="submission" date="2019-04" db="EMBL/GenBank/DDBJ databases">
        <authorList>
            <person name="Alioto T."/>
            <person name="Alioto T."/>
        </authorList>
    </citation>
    <scope>NUCLEOTIDE SEQUENCE [LARGE SCALE GENOMIC DNA]</scope>
</reference>
<proteinExistence type="inferred from homology"/>
<dbReference type="PANTHER" id="PTHR21859:SF55">
    <property type="entry name" value="SPERMATOGENESIS-ASSOCIATED PROTEIN 31A1-RELATED"/>
    <property type="match status" value="1"/>
</dbReference>
<accession>A0A5E4D4N5</accession>
<evidence type="ECO:0000256" key="1">
    <source>
        <dbReference type="ARBA" id="ARBA00035009"/>
    </source>
</evidence>
<gene>
    <name evidence="3" type="ORF">MONAX_5E012469</name>
</gene>
<protein>
    <submittedName>
        <fullName evidence="3">Uncharacterized protein</fullName>
    </submittedName>
</protein>
<dbReference type="AlphaFoldDB" id="A0A5E4D4N5"/>
<evidence type="ECO:0000313" key="4">
    <source>
        <dbReference type="Proteomes" id="UP000335636"/>
    </source>
</evidence>
<name>A0A5E4D4N5_MARMO</name>
<comment type="similarity">
    <text evidence="1">Belongs to the SPATA31 family.</text>
</comment>
<sequence length="87" mass="9772">MKNFVQSFNNHQKDKGKENSLNKVNLLSATTHTQKSATSQISKDIGVVEAQALRTVVGQIMMDKLMLQHRSFATVLYGNKEEPQILL</sequence>
<dbReference type="Proteomes" id="UP000335636">
    <property type="component" value="Unassembled WGS sequence"/>
</dbReference>
<evidence type="ECO:0000313" key="3">
    <source>
        <dbReference type="EMBL" id="VTJ89183.1"/>
    </source>
</evidence>
<dbReference type="PANTHER" id="PTHR21859">
    <property type="entry name" value="ACROSOME-SPECIFIC PROTEIN"/>
    <property type="match status" value="1"/>
</dbReference>
<feature type="compositionally biased region" description="Polar residues" evidence="2">
    <location>
        <begin position="1"/>
        <end position="10"/>
    </location>
</feature>
<comment type="caution">
    <text evidence="3">The sequence shown here is derived from an EMBL/GenBank/DDBJ whole genome shotgun (WGS) entry which is preliminary data.</text>
</comment>
<evidence type="ECO:0000256" key="2">
    <source>
        <dbReference type="SAM" id="MobiDB-lite"/>
    </source>
</evidence>
<dbReference type="EMBL" id="CABDUW010003394">
    <property type="protein sequence ID" value="VTJ89183.1"/>
    <property type="molecule type" value="Genomic_DNA"/>
</dbReference>
<feature type="region of interest" description="Disordered" evidence="2">
    <location>
        <begin position="1"/>
        <end position="20"/>
    </location>
</feature>
<organism evidence="3 4">
    <name type="scientific">Marmota monax</name>
    <name type="common">Woodchuck</name>
    <dbReference type="NCBI Taxonomy" id="9995"/>
    <lineage>
        <taxon>Eukaryota</taxon>
        <taxon>Metazoa</taxon>
        <taxon>Chordata</taxon>
        <taxon>Craniata</taxon>
        <taxon>Vertebrata</taxon>
        <taxon>Euteleostomi</taxon>
        <taxon>Mammalia</taxon>
        <taxon>Eutheria</taxon>
        <taxon>Euarchontoglires</taxon>
        <taxon>Glires</taxon>
        <taxon>Rodentia</taxon>
        <taxon>Sciuromorpha</taxon>
        <taxon>Sciuridae</taxon>
        <taxon>Xerinae</taxon>
        <taxon>Marmotini</taxon>
        <taxon>Marmota</taxon>
    </lineage>
</organism>
<keyword evidence="4" id="KW-1185">Reference proteome</keyword>